<dbReference type="SUPFAM" id="SSF53474">
    <property type="entry name" value="alpha/beta-Hydrolases"/>
    <property type="match status" value="1"/>
</dbReference>
<sequence length="283" mass="29897">MSATSDPAPASTGHDDGTPPRRRLPRLPSSPAAGFLSRPAAVSSRRPGAAVLVIHGFTSSPASMRPWAEALLEDGYTVSLPVLPGHCTSWQDLARTPWTAWRTAVTTAYDELQRNHARVYVCGLSMGGALALDLAARRAPAALALVNPALTFANPTAHVAGALKLAVPSVAAIANDISRQGQDEHAYTRTPVAAVEQLGRIMRQAAASLPGVSAPTIVFRSTTDHVVPDTSIAVLDRRLGTPAGLRRFVSLENSFHVATLDHDADTIFTETLRFFDPATTSGV</sequence>
<evidence type="ECO:0000259" key="2">
    <source>
        <dbReference type="Pfam" id="PF12146"/>
    </source>
</evidence>
<dbReference type="InterPro" id="IPR050228">
    <property type="entry name" value="Carboxylesterase_BioH"/>
</dbReference>
<dbReference type="Gene3D" id="3.40.50.1820">
    <property type="entry name" value="alpha/beta hydrolase"/>
    <property type="match status" value="1"/>
</dbReference>
<reference evidence="4" key="1">
    <citation type="journal article" date="2019" name="Int. J. Syst. Evol. Microbiol.">
        <title>The Global Catalogue of Microorganisms (GCM) 10K type strain sequencing project: providing services to taxonomists for standard genome sequencing and annotation.</title>
        <authorList>
            <consortium name="The Broad Institute Genomics Platform"/>
            <consortium name="The Broad Institute Genome Sequencing Center for Infectious Disease"/>
            <person name="Wu L."/>
            <person name="Ma J."/>
        </authorList>
    </citation>
    <scope>NUCLEOTIDE SEQUENCE [LARGE SCALE GENOMIC DNA]</scope>
    <source>
        <strain evidence="4">KCTC 19466</strain>
    </source>
</reference>
<protein>
    <submittedName>
        <fullName evidence="3">Esterase</fullName>
    </submittedName>
</protein>
<proteinExistence type="predicted"/>
<evidence type="ECO:0000313" key="4">
    <source>
        <dbReference type="Proteomes" id="UP000642819"/>
    </source>
</evidence>
<keyword evidence="4" id="KW-1185">Reference proteome</keyword>
<dbReference type="PANTHER" id="PTHR43194">
    <property type="entry name" value="HYDROLASE ALPHA/BETA FOLD FAMILY"/>
    <property type="match status" value="1"/>
</dbReference>
<accession>A0ABQ3GIG6</accession>
<dbReference type="Proteomes" id="UP000642819">
    <property type="component" value="Unassembled WGS sequence"/>
</dbReference>
<gene>
    <name evidence="3" type="ORF">GCM10008096_20970</name>
</gene>
<dbReference type="PIRSF" id="PIRSF017388">
    <property type="entry name" value="Esterase_lipase"/>
    <property type="match status" value="1"/>
</dbReference>
<dbReference type="InterPro" id="IPR022742">
    <property type="entry name" value="Hydrolase_4"/>
</dbReference>
<organism evidence="3 4">
    <name type="scientific">Zhihengliuella salsuginis</name>
    <dbReference type="NCBI Taxonomy" id="578222"/>
    <lineage>
        <taxon>Bacteria</taxon>
        <taxon>Bacillati</taxon>
        <taxon>Actinomycetota</taxon>
        <taxon>Actinomycetes</taxon>
        <taxon>Micrococcales</taxon>
        <taxon>Micrococcaceae</taxon>
        <taxon>Zhihengliuella</taxon>
    </lineage>
</organism>
<dbReference type="PANTHER" id="PTHR43194:SF5">
    <property type="entry name" value="PIMELOYL-[ACYL-CARRIER PROTEIN] METHYL ESTER ESTERASE"/>
    <property type="match status" value="1"/>
</dbReference>
<feature type="domain" description="Serine aminopeptidase S33" evidence="2">
    <location>
        <begin position="47"/>
        <end position="256"/>
    </location>
</feature>
<dbReference type="InterPro" id="IPR029058">
    <property type="entry name" value="AB_hydrolase_fold"/>
</dbReference>
<dbReference type="EMBL" id="BMXK01000008">
    <property type="protein sequence ID" value="GHD08849.1"/>
    <property type="molecule type" value="Genomic_DNA"/>
</dbReference>
<feature type="region of interest" description="Disordered" evidence="1">
    <location>
        <begin position="1"/>
        <end position="40"/>
    </location>
</feature>
<evidence type="ECO:0000256" key="1">
    <source>
        <dbReference type="SAM" id="MobiDB-lite"/>
    </source>
</evidence>
<dbReference type="Pfam" id="PF12146">
    <property type="entry name" value="Hydrolase_4"/>
    <property type="match status" value="1"/>
</dbReference>
<evidence type="ECO:0000313" key="3">
    <source>
        <dbReference type="EMBL" id="GHD08849.1"/>
    </source>
</evidence>
<dbReference type="InterPro" id="IPR012354">
    <property type="entry name" value="Esterase_lipase"/>
</dbReference>
<comment type="caution">
    <text evidence="3">The sequence shown here is derived from an EMBL/GenBank/DDBJ whole genome shotgun (WGS) entry which is preliminary data.</text>
</comment>
<dbReference type="RefSeq" id="WP_189350300.1">
    <property type="nucleotide sequence ID" value="NZ_BMXK01000008.1"/>
</dbReference>
<name>A0ABQ3GIG6_9MICC</name>